<dbReference type="InterPro" id="IPR001639">
    <property type="entry name" value="T2SS_protein-GspC"/>
</dbReference>
<evidence type="ECO:0000313" key="14">
    <source>
        <dbReference type="EMBL" id="MDX6849614.1"/>
    </source>
</evidence>
<accession>A0ABU4RXJ4</accession>
<sequence length="348" mass="37605">MQNFSLQDTGAASSHRFGSLARRAGAALGKVPLKRWQALVMLLIVLWLAHSLAQLFWAVIPSPDIPPAQVAVSTLTNTGSDAKADADITRLRELTVFGTSAEGEESENNTVPARPLEPQIEDQAVDTKLSLVLQGVINSSDNRSARAIIADSRNQEIYGPGDEIKNMRGVKVAKVLDLRVILDNKGQYESLWLYKEGPGGRQIAKRYDAPPAASNSRSWEGDDSEFLDEGGNAQEPQTGPIERDIPKGPQENVSVEQIGQNLSDVVAFNIHRDSSGQIKGYKVRPGRNPAAFDAVGLESGDVVTAVNGTPLDNPGRIMEIYRNLGQATSASLEVERNGDTVTIDVELE</sequence>
<keyword evidence="5" id="KW-0997">Cell inner membrane</keyword>
<evidence type="ECO:0000256" key="8">
    <source>
        <dbReference type="ARBA" id="ARBA00022989"/>
    </source>
</evidence>
<evidence type="ECO:0000256" key="11">
    <source>
        <dbReference type="SAM" id="Phobius"/>
    </source>
</evidence>
<name>A0ABU4RXJ4_9GAMM</name>
<reference evidence="14 15" key="1">
    <citation type="submission" date="2023-11" db="EMBL/GenBank/DDBJ databases">
        <title>Gilvimarinus fulvus sp. nov., isolated from the surface of Kelp.</title>
        <authorList>
            <person name="Sun Y.Y."/>
            <person name="Gong Y."/>
            <person name="Du Z.J."/>
        </authorList>
    </citation>
    <scope>NUCLEOTIDE SEQUENCE [LARGE SCALE GENOMIC DNA]</scope>
    <source>
        <strain evidence="14 15">SDUM040013</strain>
    </source>
</reference>
<comment type="subcellular location">
    <subcellularLocation>
        <location evidence="1">Cell inner membrane</location>
    </subcellularLocation>
</comment>
<feature type="transmembrane region" description="Helical" evidence="11">
    <location>
        <begin position="38"/>
        <end position="60"/>
    </location>
</feature>
<dbReference type="Gene3D" id="2.30.42.10">
    <property type="match status" value="1"/>
</dbReference>
<dbReference type="InterPro" id="IPR001478">
    <property type="entry name" value="PDZ"/>
</dbReference>
<feature type="domain" description="PDZ" evidence="13">
    <location>
        <begin position="291"/>
        <end position="347"/>
    </location>
</feature>
<feature type="region of interest" description="Disordered" evidence="10">
    <location>
        <begin position="208"/>
        <end position="247"/>
    </location>
</feature>
<keyword evidence="15" id="KW-1185">Reference proteome</keyword>
<evidence type="ECO:0000256" key="10">
    <source>
        <dbReference type="SAM" id="MobiDB-lite"/>
    </source>
</evidence>
<dbReference type="Gene3D" id="2.30.30.830">
    <property type="match status" value="1"/>
</dbReference>
<keyword evidence="3" id="KW-0813">Transport</keyword>
<dbReference type="Pfam" id="PF11356">
    <property type="entry name" value="T2SSC"/>
    <property type="match status" value="1"/>
</dbReference>
<dbReference type="Proteomes" id="UP001273505">
    <property type="component" value="Unassembled WGS sequence"/>
</dbReference>
<dbReference type="RefSeq" id="WP_302724871.1">
    <property type="nucleotide sequence ID" value="NZ_JAULRU010000823.1"/>
</dbReference>
<evidence type="ECO:0000256" key="7">
    <source>
        <dbReference type="ARBA" id="ARBA00022927"/>
    </source>
</evidence>
<evidence type="ECO:0000259" key="12">
    <source>
        <dbReference type="Pfam" id="PF11356"/>
    </source>
</evidence>
<dbReference type="InterPro" id="IPR036034">
    <property type="entry name" value="PDZ_sf"/>
</dbReference>
<evidence type="ECO:0000256" key="3">
    <source>
        <dbReference type="ARBA" id="ARBA00022448"/>
    </source>
</evidence>
<keyword evidence="4" id="KW-1003">Cell membrane</keyword>
<evidence type="ECO:0000256" key="2">
    <source>
        <dbReference type="ARBA" id="ARBA00007986"/>
    </source>
</evidence>
<dbReference type="EMBL" id="JAXAFO010000013">
    <property type="protein sequence ID" value="MDX6849614.1"/>
    <property type="molecule type" value="Genomic_DNA"/>
</dbReference>
<feature type="domain" description="Type II secretion system protein GspC N-terminal" evidence="12">
    <location>
        <begin position="42"/>
        <end position="192"/>
    </location>
</feature>
<protein>
    <submittedName>
        <fullName evidence="14">Type II secretion system protein GspC</fullName>
    </submittedName>
</protein>
<dbReference type="NCBIfam" id="TIGR01713">
    <property type="entry name" value="typeII_sec_gspC"/>
    <property type="match status" value="1"/>
</dbReference>
<keyword evidence="8 11" id="KW-1133">Transmembrane helix</keyword>
<evidence type="ECO:0000313" key="15">
    <source>
        <dbReference type="Proteomes" id="UP001273505"/>
    </source>
</evidence>
<dbReference type="Pfam" id="PF13180">
    <property type="entry name" value="PDZ_2"/>
    <property type="match status" value="1"/>
</dbReference>
<dbReference type="InterPro" id="IPR024961">
    <property type="entry name" value="T2SS_GspC_N"/>
</dbReference>
<dbReference type="SUPFAM" id="SSF50156">
    <property type="entry name" value="PDZ domain-like"/>
    <property type="match status" value="1"/>
</dbReference>
<organism evidence="14 15">
    <name type="scientific">Gilvimarinus gilvus</name>
    <dbReference type="NCBI Taxonomy" id="3058038"/>
    <lineage>
        <taxon>Bacteria</taxon>
        <taxon>Pseudomonadati</taxon>
        <taxon>Pseudomonadota</taxon>
        <taxon>Gammaproteobacteria</taxon>
        <taxon>Cellvibrionales</taxon>
        <taxon>Cellvibrionaceae</taxon>
        <taxon>Gilvimarinus</taxon>
    </lineage>
</organism>
<evidence type="ECO:0000256" key="6">
    <source>
        <dbReference type="ARBA" id="ARBA00022692"/>
    </source>
</evidence>
<keyword evidence="9 11" id="KW-0472">Membrane</keyword>
<keyword evidence="6 11" id="KW-0812">Transmembrane</keyword>
<evidence type="ECO:0000256" key="9">
    <source>
        <dbReference type="ARBA" id="ARBA00023136"/>
    </source>
</evidence>
<evidence type="ECO:0000259" key="13">
    <source>
        <dbReference type="Pfam" id="PF13180"/>
    </source>
</evidence>
<keyword evidence="7" id="KW-0653">Protein transport</keyword>
<gene>
    <name evidence="14" type="primary">gspC</name>
    <name evidence="14" type="ORF">SCD92_09590</name>
</gene>
<evidence type="ECO:0000256" key="1">
    <source>
        <dbReference type="ARBA" id="ARBA00004533"/>
    </source>
</evidence>
<comment type="similarity">
    <text evidence="2">Belongs to the GSP C family.</text>
</comment>
<comment type="caution">
    <text evidence="14">The sequence shown here is derived from an EMBL/GenBank/DDBJ whole genome shotgun (WGS) entry which is preliminary data.</text>
</comment>
<proteinExistence type="inferred from homology"/>
<evidence type="ECO:0000256" key="5">
    <source>
        <dbReference type="ARBA" id="ARBA00022519"/>
    </source>
</evidence>
<evidence type="ECO:0000256" key="4">
    <source>
        <dbReference type="ARBA" id="ARBA00022475"/>
    </source>
</evidence>